<proteinExistence type="predicted"/>
<evidence type="ECO:0000313" key="3">
    <source>
        <dbReference type="Proteomes" id="UP001593833"/>
    </source>
</evidence>
<gene>
    <name evidence="2" type="ORF">ACFL6M_07930</name>
</gene>
<name>A0ABV6YMF9_UNCEI</name>
<accession>A0ABV6YMF9</accession>
<evidence type="ECO:0000313" key="2">
    <source>
        <dbReference type="EMBL" id="MFC1573507.1"/>
    </source>
</evidence>
<dbReference type="Proteomes" id="UP001593833">
    <property type="component" value="Unassembled WGS sequence"/>
</dbReference>
<dbReference type="Gene3D" id="2.160.20.10">
    <property type="entry name" value="Single-stranded right-handed beta-helix, Pectin lyase-like"/>
    <property type="match status" value="1"/>
</dbReference>
<comment type="caution">
    <text evidence="2">The sequence shown here is derived from an EMBL/GenBank/DDBJ whole genome shotgun (WGS) entry which is preliminary data.</text>
</comment>
<feature type="chain" id="PRO_5045651973" description="DUF1565 domain-containing protein" evidence="1">
    <location>
        <begin position="19"/>
        <end position="128"/>
    </location>
</feature>
<reference evidence="2 3" key="1">
    <citation type="submission" date="2024-09" db="EMBL/GenBank/DDBJ databases">
        <authorList>
            <person name="D'Angelo T."/>
        </authorList>
    </citation>
    <scope>NUCLEOTIDE SEQUENCE [LARGE SCALE GENOMIC DNA]</scope>
    <source>
        <strain evidence="2">SAG AM-320-E07</strain>
    </source>
</reference>
<dbReference type="InterPro" id="IPR012334">
    <property type="entry name" value="Pectin_lyas_fold"/>
</dbReference>
<dbReference type="InterPro" id="IPR011050">
    <property type="entry name" value="Pectin_lyase_fold/virulence"/>
</dbReference>
<protein>
    <recommendedName>
        <fullName evidence="4">DUF1565 domain-containing protein</fullName>
    </recommendedName>
</protein>
<sequence length="128" mass="13172">MRRLLVCFATIALPGVLATGGSAKVYTIKPDSTGDFATIQEAIDVADSLDIIELTDGVFTGAGNRNLDYAGKAITIRSRSGDPLACVIDCQGTGARSEAHRGFLFHSGEGPGSVIQGITITDGQSGGK</sequence>
<dbReference type="SUPFAM" id="SSF51126">
    <property type="entry name" value="Pectin lyase-like"/>
    <property type="match status" value="1"/>
</dbReference>
<evidence type="ECO:0008006" key="4">
    <source>
        <dbReference type="Google" id="ProtNLM"/>
    </source>
</evidence>
<feature type="signal peptide" evidence="1">
    <location>
        <begin position="1"/>
        <end position="18"/>
    </location>
</feature>
<organism evidence="2 3">
    <name type="scientific">Eiseniibacteriota bacterium</name>
    <dbReference type="NCBI Taxonomy" id="2212470"/>
    <lineage>
        <taxon>Bacteria</taxon>
        <taxon>Candidatus Eiseniibacteriota</taxon>
    </lineage>
</organism>
<dbReference type="EMBL" id="JBHPKH010000193">
    <property type="protein sequence ID" value="MFC1573507.1"/>
    <property type="molecule type" value="Genomic_DNA"/>
</dbReference>
<keyword evidence="1" id="KW-0732">Signal</keyword>
<evidence type="ECO:0000256" key="1">
    <source>
        <dbReference type="SAM" id="SignalP"/>
    </source>
</evidence>
<keyword evidence="3" id="KW-1185">Reference proteome</keyword>